<accession>A0AAD7K8S6</accession>
<dbReference type="InterPro" id="IPR036188">
    <property type="entry name" value="FAD/NAD-bd_sf"/>
</dbReference>
<protein>
    <recommendedName>
        <fullName evidence="5">FAD/NAD(P)-binding domain-containing protein</fullName>
    </recommendedName>
</protein>
<gene>
    <name evidence="6" type="ORF">DFH07DRAFT_793316</name>
</gene>
<evidence type="ECO:0000313" key="7">
    <source>
        <dbReference type="Proteomes" id="UP001215280"/>
    </source>
</evidence>
<dbReference type="Gene3D" id="3.50.50.100">
    <property type="match status" value="1"/>
</dbReference>
<dbReference type="SUPFAM" id="SSF51905">
    <property type="entry name" value="FAD/NAD(P)-binding domain"/>
    <property type="match status" value="1"/>
</dbReference>
<comment type="caution">
    <text evidence="6">The sequence shown here is derived from an EMBL/GenBank/DDBJ whole genome shotgun (WGS) entry which is preliminary data.</text>
</comment>
<evidence type="ECO:0000313" key="6">
    <source>
        <dbReference type="EMBL" id="KAJ7780771.1"/>
    </source>
</evidence>
<dbReference type="Proteomes" id="UP001215280">
    <property type="component" value="Unassembled WGS sequence"/>
</dbReference>
<sequence length="371" mass="39868">MSKAKSSVVVIGGGGAGAPLARALAQQLPDVNVTLIEAREYYLHYPGALRMLVTSEGKLEDKVLIPYDRLFANTTGNLVHASVTTIVRNKNEKGGHVTVDSGQQITYDALVIASGSVWEGPLVLPPTKSAAVEHVREWRKNIKSANGVAIVGGGAVGAELAGEIRDIYPEKKITIIQRGDHLLVSRYPAKYRTDVDKRWNQRNIALVLNDEINEIPPYPAGGVTTRKGTIVEADLVIPTRGGHPNTAFVSTLGPGLLNKEGYIKVEPTLQLQGIPGVFALGDVLDWKEVKQVAKCPGHVTVAVANVKSFLQDKALTSVYKGMFELIVVTNGANGGAAYIDQLWGLCFGNSFSKMIKSKDLFIAQTSKALGY</sequence>
<name>A0AAD7K8S6_9AGAR</name>
<keyword evidence="2" id="KW-0285">Flavoprotein</keyword>
<dbReference type="GO" id="GO:0050660">
    <property type="term" value="F:flavin adenine dinucleotide binding"/>
    <property type="evidence" value="ECO:0007669"/>
    <property type="project" value="TreeGrafter"/>
</dbReference>
<dbReference type="PRINTS" id="PR00411">
    <property type="entry name" value="PNDRDTASEI"/>
</dbReference>
<reference evidence="6" key="1">
    <citation type="submission" date="2023-03" db="EMBL/GenBank/DDBJ databases">
        <title>Massive genome expansion in bonnet fungi (Mycena s.s.) driven by repeated elements and novel gene families across ecological guilds.</title>
        <authorList>
            <consortium name="Lawrence Berkeley National Laboratory"/>
            <person name="Harder C.B."/>
            <person name="Miyauchi S."/>
            <person name="Viragh M."/>
            <person name="Kuo A."/>
            <person name="Thoen E."/>
            <person name="Andreopoulos B."/>
            <person name="Lu D."/>
            <person name="Skrede I."/>
            <person name="Drula E."/>
            <person name="Henrissat B."/>
            <person name="Morin E."/>
            <person name="Kohler A."/>
            <person name="Barry K."/>
            <person name="LaButti K."/>
            <person name="Morin E."/>
            <person name="Salamov A."/>
            <person name="Lipzen A."/>
            <person name="Mereny Z."/>
            <person name="Hegedus B."/>
            <person name="Baldrian P."/>
            <person name="Stursova M."/>
            <person name="Weitz H."/>
            <person name="Taylor A."/>
            <person name="Grigoriev I.V."/>
            <person name="Nagy L.G."/>
            <person name="Martin F."/>
            <person name="Kauserud H."/>
        </authorList>
    </citation>
    <scope>NUCLEOTIDE SEQUENCE</scope>
    <source>
        <strain evidence="6">CBHHK188m</strain>
    </source>
</reference>
<dbReference type="Pfam" id="PF07992">
    <property type="entry name" value="Pyr_redox_2"/>
    <property type="match status" value="1"/>
</dbReference>
<dbReference type="AlphaFoldDB" id="A0AAD7K8S6"/>
<proteinExistence type="inferred from homology"/>
<dbReference type="PRINTS" id="PR00368">
    <property type="entry name" value="FADPNR"/>
</dbReference>
<keyword evidence="7" id="KW-1185">Reference proteome</keyword>
<evidence type="ECO:0000259" key="5">
    <source>
        <dbReference type="Pfam" id="PF07992"/>
    </source>
</evidence>
<evidence type="ECO:0000256" key="3">
    <source>
        <dbReference type="ARBA" id="ARBA00022827"/>
    </source>
</evidence>
<dbReference type="PANTHER" id="PTHR43735">
    <property type="entry name" value="APOPTOSIS-INDUCING FACTOR 1"/>
    <property type="match status" value="1"/>
</dbReference>
<dbReference type="EMBL" id="JARJLG010000005">
    <property type="protein sequence ID" value="KAJ7780771.1"/>
    <property type="molecule type" value="Genomic_DNA"/>
</dbReference>
<organism evidence="6 7">
    <name type="scientific">Mycena maculata</name>
    <dbReference type="NCBI Taxonomy" id="230809"/>
    <lineage>
        <taxon>Eukaryota</taxon>
        <taxon>Fungi</taxon>
        <taxon>Dikarya</taxon>
        <taxon>Basidiomycota</taxon>
        <taxon>Agaricomycotina</taxon>
        <taxon>Agaricomycetes</taxon>
        <taxon>Agaricomycetidae</taxon>
        <taxon>Agaricales</taxon>
        <taxon>Marasmiineae</taxon>
        <taxon>Mycenaceae</taxon>
        <taxon>Mycena</taxon>
    </lineage>
</organism>
<evidence type="ECO:0000256" key="2">
    <source>
        <dbReference type="ARBA" id="ARBA00022630"/>
    </source>
</evidence>
<evidence type="ECO:0000256" key="1">
    <source>
        <dbReference type="ARBA" id="ARBA00006442"/>
    </source>
</evidence>
<keyword evidence="3" id="KW-0274">FAD</keyword>
<feature type="domain" description="FAD/NAD(P)-binding" evidence="5">
    <location>
        <begin position="7"/>
        <end position="302"/>
    </location>
</feature>
<dbReference type="GO" id="GO:0004174">
    <property type="term" value="F:electron-transferring-flavoprotein dehydrogenase activity"/>
    <property type="evidence" value="ECO:0007669"/>
    <property type="project" value="TreeGrafter"/>
</dbReference>
<dbReference type="GO" id="GO:0005737">
    <property type="term" value="C:cytoplasm"/>
    <property type="evidence" value="ECO:0007669"/>
    <property type="project" value="TreeGrafter"/>
</dbReference>
<dbReference type="PANTHER" id="PTHR43735:SF3">
    <property type="entry name" value="FERROPTOSIS SUPPRESSOR PROTEIN 1"/>
    <property type="match status" value="1"/>
</dbReference>
<comment type="similarity">
    <text evidence="1">Belongs to the FAD-dependent oxidoreductase family.</text>
</comment>
<dbReference type="InterPro" id="IPR023753">
    <property type="entry name" value="FAD/NAD-binding_dom"/>
</dbReference>
<evidence type="ECO:0000256" key="4">
    <source>
        <dbReference type="ARBA" id="ARBA00023002"/>
    </source>
</evidence>
<keyword evidence="4" id="KW-0560">Oxidoreductase</keyword>